<evidence type="ECO:0000313" key="3">
    <source>
        <dbReference type="Proteomes" id="UP001431656"/>
    </source>
</evidence>
<dbReference type="AlphaFoldDB" id="A0AAN0KAW3"/>
<protein>
    <submittedName>
        <fullName evidence="2">Uncharacterized protein</fullName>
    </submittedName>
</protein>
<evidence type="ECO:0000256" key="1">
    <source>
        <dbReference type="SAM" id="MobiDB-lite"/>
    </source>
</evidence>
<name>A0AAN0KAW3_9ACTN</name>
<dbReference type="KEGG" id="broo:brsh051_08760"/>
<organism evidence="2 3">
    <name type="scientific">Brooklawnia propionicigenes</name>
    <dbReference type="NCBI Taxonomy" id="3041175"/>
    <lineage>
        <taxon>Bacteria</taxon>
        <taxon>Bacillati</taxon>
        <taxon>Actinomycetota</taxon>
        <taxon>Actinomycetes</taxon>
        <taxon>Propionibacteriales</taxon>
        <taxon>Propionibacteriaceae</taxon>
        <taxon>Brooklawnia</taxon>
    </lineage>
</organism>
<reference evidence="2" key="1">
    <citation type="journal article" date="2024" name="Int. J. Syst. Evol. Microbiol.">
        <title>Brooklawnia propionicigenes sp. nov., a facultatively anaerobic, propionate-producing bacterium isolated from a methanogenic reactor treating waste from cattle farms.</title>
        <authorList>
            <person name="Akita Y."/>
            <person name="Ueki A."/>
            <person name="Tonouchi A."/>
            <person name="Sugawara Y."/>
            <person name="Honma S."/>
            <person name="Kaku N."/>
            <person name="Ueki K."/>
        </authorList>
    </citation>
    <scope>NUCLEOTIDE SEQUENCE</scope>
    <source>
        <strain evidence="2">SH051</strain>
    </source>
</reference>
<proteinExistence type="predicted"/>
<feature type="region of interest" description="Disordered" evidence="1">
    <location>
        <begin position="52"/>
        <end position="75"/>
    </location>
</feature>
<gene>
    <name evidence="2" type="ORF">brsh051_08760</name>
</gene>
<sequence length="121" mass="12898">MHLLVAGADPLAAAFDQLTIDLRRQDASAHPVPGLCHEDLLATRDKVVRCGQPSETGSDHYAIQHSHQSTDRPSAARRWVPGAIPPSDGAEDLVDAHSCLQPAVQCVAELPGPEHRGCGQQ</sequence>
<dbReference type="EMBL" id="AP028056">
    <property type="protein sequence ID" value="BEH01595.1"/>
    <property type="molecule type" value="Genomic_DNA"/>
</dbReference>
<keyword evidence="3" id="KW-1185">Reference proteome</keyword>
<dbReference type="Proteomes" id="UP001431656">
    <property type="component" value="Chromosome"/>
</dbReference>
<accession>A0AAN0KAW3</accession>
<evidence type="ECO:0000313" key="2">
    <source>
        <dbReference type="EMBL" id="BEH01595.1"/>
    </source>
</evidence>